<dbReference type="SUPFAM" id="SSF57845">
    <property type="entry name" value="B-box zinc-binding domain"/>
    <property type="match status" value="1"/>
</dbReference>
<dbReference type="InterPro" id="IPR000315">
    <property type="entry name" value="Znf_B-box"/>
</dbReference>
<evidence type="ECO:0000256" key="2">
    <source>
        <dbReference type="SAM" id="MobiDB-lite"/>
    </source>
</evidence>
<protein>
    <submittedName>
        <fullName evidence="4">B-box zinc finger protein</fullName>
    </submittedName>
</protein>
<keyword evidence="1" id="KW-0479">Metal-binding</keyword>
<dbReference type="Gene3D" id="3.30.160.60">
    <property type="entry name" value="Classic Zinc Finger"/>
    <property type="match status" value="1"/>
</dbReference>
<feature type="region of interest" description="Disordered" evidence="2">
    <location>
        <begin position="174"/>
        <end position="195"/>
    </location>
</feature>
<dbReference type="EMBL" id="GG662770">
    <property type="protein sequence ID" value="EAR91688.1"/>
    <property type="molecule type" value="Genomic_DNA"/>
</dbReference>
<accession>Q232Z2</accession>
<evidence type="ECO:0000313" key="5">
    <source>
        <dbReference type="Proteomes" id="UP000009168"/>
    </source>
</evidence>
<keyword evidence="1" id="KW-0863">Zinc-finger</keyword>
<organism evidence="4 5">
    <name type="scientific">Tetrahymena thermophila (strain SB210)</name>
    <dbReference type="NCBI Taxonomy" id="312017"/>
    <lineage>
        <taxon>Eukaryota</taxon>
        <taxon>Sar</taxon>
        <taxon>Alveolata</taxon>
        <taxon>Ciliophora</taxon>
        <taxon>Intramacronucleata</taxon>
        <taxon>Oligohymenophorea</taxon>
        <taxon>Hymenostomatida</taxon>
        <taxon>Tetrahymenina</taxon>
        <taxon>Tetrahymenidae</taxon>
        <taxon>Tetrahymena</taxon>
    </lineage>
</organism>
<sequence length="1045" mass="122443">MNNSLKYVEFLQNQSQTSPSFKNLRIESDSPTVSNYFQQMINSQQSVGNKISSSETPTMKKTQSFKNNFQVYKIEQNEGYLNQQIDEQNAIMELEQDLKNQSEYQKVNGQVKKMNVFENEQYNLESVDVKKEDFTNSFSELKQSKESEHFFEDNDANDIQIQSSTDHSRILQESSQKKQRYLQGSDNSKQSKIENKKRRFDLTKQLFYDKDIECKYNQNTNSYSGNCSLHNQEMFHFLCFSCSELLCNECVNIHVGHQIQTIENSYPYCKRNIQSMLDILNQKIEKMLIHSEDLTSIQNDVIETYQQQKHEIERAYKALIQSIKAQSTELLEYCSKLYHENYDYIINQHYNLRQELSKMIESYRIIEKNMAINDQFITCDYYLKKMKLINSIINAEKAEMNQFYQSSPSSSFYLFNMNDQFKAMNVSQLYQNSRLNINDQIMTHYLEREFVQLKINLGKLDLKVENQQNMMNEQIELEDRSTSRFNAESNFESPGSNKIQTKNYFMSLQSSPQSRQSFNQMQNQVSSIQKNQIMKQSDLIFQKCNKVQNQDNLSQQGQQYTRTFLPSHIQNKIQQLKLFDKSNHSQYYINSSNQQQENFLQAKDLNQVCEMQQNVNHFNSTACILNSEPYNNQVHQITSNYKNLPYKDRLKLEIKTQNTYLNASNMTNLSNNSSRNIIATTKSHSPNKFYLGDNSEQRNSLLSQNKESKIILSSPNQENPLLQINSEKAEKDISSRDSFGSNKQYNLLDDKQRLKLSMSPRLDLKHDLFSISRRNKSFILPDQNKEINGVSKYNKEIEEIKSILYQEPSQQFKKTPRNQNFQQNKMNYKNQSELSPISSLFVQNPSNRDSDKSYNKCLNQNDKNSSFISKAIREERDKSPNFFQYKTLQQNFNSQADSVPCLTPKCDNIVGSLYNQAQNEKFLNSHFQLEGILNTIGKTDNKFNTQNATSKVKNLSNLENLIQTHHSSSNLSPNSQSFLNFLSKNSTPISNKISQKQSIRSISNHQFEESPINKIQKGKLTEQLVQNYIKQKFQNQFVENKKEQR</sequence>
<dbReference type="KEGG" id="tet:TTHERM_00394610"/>
<dbReference type="RefSeq" id="XP_001011933.1">
    <property type="nucleotide sequence ID" value="XM_001011933.1"/>
</dbReference>
<name>Q232Z2_TETTS</name>
<dbReference type="Proteomes" id="UP000009168">
    <property type="component" value="Unassembled WGS sequence"/>
</dbReference>
<reference evidence="5" key="1">
    <citation type="journal article" date="2006" name="PLoS Biol.">
        <title>Macronuclear genome sequence of the ciliate Tetrahymena thermophila, a model eukaryote.</title>
        <authorList>
            <person name="Eisen J.A."/>
            <person name="Coyne R.S."/>
            <person name="Wu M."/>
            <person name="Wu D."/>
            <person name="Thiagarajan M."/>
            <person name="Wortman J.R."/>
            <person name="Badger J.H."/>
            <person name="Ren Q."/>
            <person name="Amedeo P."/>
            <person name="Jones K.M."/>
            <person name="Tallon L.J."/>
            <person name="Delcher A.L."/>
            <person name="Salzberg S.L."/>
            <person name="Silva J.C."/>
            <person name="Haas B.J."/>
            <person name="Majoros W.H."/>
            <person name="Farzad M."/>
            <person name="Carlton J.M."/>
            <person name="Smith R.K. Jr."/>
            <person name="Garg J."/>
            <person name="Pearlman R.E."/>
            <person name="Karrer K.M."/>
            <person name="Sun L."/>
            <person name="Manning G."/>
            <person name="Elde N.C."/>
            <person name="Turkewitz A.P."/>
            <person name="Asai D.J."/>
            <person name="Wilkes D.E."/>
            <person name="Wang Y."/>
            <person name="Cai H."/>
            <person name="Collins K."/>
            <person name="Stewart B.A."/>
            <person name="Lee S.R."/>
            <person name="Wilamowska K."/>
            <person name="Weinberg Z."/>
            <person name="Ruzzo W.L."/>
            <person name="Wloga D."/>
            <person name="Gaertig J."/>
            <person name="Frankel J."/>
            <person name="Tsao C.-C."/>
            <person name="Gorovsky M.A."/>
            <person name="Keeling P.J."/>
            <person name="Waller R.F."/>
            <person name="Patron N.J."/>
            <person name="Cherry J.M."/>
            <person name="Stover N.A."/>
            <person name="Krieger C.J."/>
            <person name="del Toro C."/>
            <person name="Ryder H.F."/>
            <person name="Williamson S.C."/>
            <person name="Barbeau R.A."/>
            <person name="Hamilton E.P."/>
            <person name="Orias E."/>
        </authorList>
    </citation>
    <scope>NUCLEOTIDE SEQUENCE [LARGE SCALE GENOMIC DNA]</scope>
    <source>
        <strain evidence="5">SB210</strain>
    </source>
</reference>
<keyword evidence="1" id="KW-0862">Zinc</keyword>
<dbReference type="AlphaFoldDB" id="Q232Z2"/>
<dbReference type="CDD" id="cd19756">
    <property type="entry name" value="Bbox2"/>
    <property type="match status" value="1"/>
</dbReference>
<proteinExistence type="predicted"/>
<keyword evidence="5" id="KW-1185">Reference proteome</keyword>
<dbReference type="GO" id="GO:0008270">
    <property type="term" value="F:zinc ion binding"/>
    <property type="evidence" value="ECO:0007669"/>
    <property type="project" value="UniProtKB-KW"/>
</dbReference>
<feature type="domain" description="B box-type" evidence="3">
    <location>
        <begin position="227"/>
        <end position="262"/>
    </location>
</feature>
<dbReference type="InParanoid" id="Q232Z2"/>
<evidence type="ECO:0000313" key="4">
    <source>
        <dbReference type="EMBL" id="EAR91688.1"/>
    </source>
</evidence>
<dbReference type="Pfam" id="PF00643">
    <property type="entry name" value="zf-B_box"/>
    <property type="match status" value="1"/>
</dbReference>
<evidence type="ECO:0000259" key="3">
    <source>
        <dbReference type="PROSITE" id="PS50119"/>
    </source>
</evidence>
<gene>
    <name evidence="4" type="ORF">TTHERM_00394610</name>
</gene>
<dbReference type="HOGENOM" id="CLU_291970_0_0_1"/>
<dbReference type="GeneID" id="7822707"/>
<evidence type="ECO:0000256" key="1">
    <source>
        <dbReference type="PROSITE-ProRule" id="PRU00024"/>
    </source>
</evidence>
<dbReference type="PROSITE" id="PS50119">
    <property type="entry name" value="ZF_BBOX"/>
    <property type="match status" value="1"/>
</dbReference>